<dbReference type="AlphaFoldDB" id="A0A2T4C2P6"/>
<proteinExistence type="predicted"/>
<evidence type="ECO:0000313" key="1">
    <source>
        <dbReference type="EMBL" id="PTB75830.1"/>
    </source>
</evidence>
<accession>A0A2T4C2P6</accession>
<sequence>MALVHQMTRPGASELVAVVHRLNACLTWGAGYVAFCGVDGVGLGAESRAVLLVTGSLPVLVSGCLGKVQTLTDN</sequence>
<gene>
    <name evidence="1" type="ORF">M440DRAFT_1402369</name>
</gene>
<evidence type="ECO:0000313" key="2">
    <source>
        <dbReference type="Proteomes" id="UP000240760"/>
    </source>
</evidence>
<dbReference type="Proteomes" id="UP000240760">
    <property type="component" value="Unassembled WGS sequence"/>
</dbReference>
<protein>
    <submittedName>
        <fullName evidence="1">Uncharacterized protein</fullName>
    </submittedName>
</protein>
<name>A0A2T4C2P6_TRILO</name>
<keyword evidence="2" id="KW-1185">Reference proteome</keyword>
<dbReference type="EMBL" id="KZ679133">
    <property type="protein sequence ID" value="PTB75830.1"/>
    <property type="molecule type" value="Genomic_DNA"/>
</dbReference>
<reference evidence="1 2" key="1">
    <citation type="submission" date="2016-07" db="EMBL/GenBank/DDBJ databases">
        <title>Multiple horizontal gene transfer events from other fungi enriched the ability of initially mycotrophic Trichoderma (Ascomycota) to feed on dead plant biomass.</title>
        <authorList>
            <consortium name="DOE Joint Genome Institute"/>
            <person name="Aerts A."/>
            <person name="Atanasova L."/>
            <person name="Chenthamara K."/>
            <person name="Zhang J."/>
            <person name="Grujic M."/>
            <person name="Henrissat B."/>
            <person name="Kuo A."/>
            <person name="Salamov A."/>
            <person name="Lipzen A."/>
            <person name="Labutti K."/>
            <person name="Barry K."/>
            <person name="Miao Y."/>
            <person name="Rahimi M.J."/>
            <person name="Shen Q."/>
            <person name="Grigoriev I.V."/>
            <person name="Kubicek C.P."/>
            <person name="Druzhinina I.S."/>
        </authorList>
    </citation>
    <scope>NUCLEOTIDE SEQUENCE [LARGE SCALE GENOMIC DNA]</scope>
    <source>
        <strain evidence="1 2">ATCC 18648</strain>
    </source>
</reference>
<organism evidence="1 2">
    <name type="scientific">Trichoderma longibrachiatum ATCC 18648</name>
    <dbReference type="NCBI Taxonomy" id="983965"/>
    <lineage>
        <taxon>Eukaryota</taxon>
        <taxon>Fungi</taxon>
        <taxon>Dikarya</taxon>
        <taxon>Ascomycota</taxon>
        <taxon>Pezizomycotina</taxon>
        <taxon>Sordariomycetes</taxon>
        <taxon>Hypocreomycetidae</taxon>
        <taxon>Hypocreales</taxon>
        <taxon>Hypocreaceae</taxon>
        <taxon>Trichoderma</taxon>
    </lineage>
</organism>